<dbReference type="Gene3D" id="3.40.50.1820">
    <property type="entry name" value="alpha/beta hydrolase"/>
    <property type="match status" value="1"/>
</dbReference>
<evidence type="ECO:0000256" key="1">
    <source>
        <dbReference type="ARBA" id="ARBA00008645"/>
    </source>
</evidence>
<dbReference type="AlphaFoldDB" id="A0A1C4ZN88"/>
<evidence type="ECO:0000313" key="3">
    <source>
        <dbReference type="EMBL" id="SCF34557.1"/>
    </source>
</evidence>
<evidence type="ECO:0000313" key="4">
    <source>
        <dbReference type="Proteomes" id="UP000198228"/>
    </source>
</evidence>
<gene>
    <name evidence="3" type="ORF">GA0074696_4661</name>
</gene>
<dbReference type="GO" id="GO:0008236">
    <property type="term" value="F:serine-type peptidase activity"/>
    <property type="evidence" value="ECO:0007669"/>
    <property type="project" value="InterPro"/>
</dbReference>
<dbReference type="SUPFAM" id="SSF53474">
    <property type="entry name" value="alpha/beta-Hydrolases"/>
    <property type="match status" value="1"/>
</dbReference>
<protein>
    <submittedName>
        <fullName evidence="3">Alpha/beta hydrolase family protein</fullName>
    </submittedName>
</protein>
<evidence type="ECO:0000259" key="2">
    <source>
        <dbReference type="Pfam" id="PF01738"/>
    </source>
</evidence>
<dbReference type="Proteomes" id="UP000198228">
    <property type="component" value="Chromosome I"/>
</dbReference>
<dbReference type="RefSeq" id="WP_157746090.1">
    <property type="nucleotide sequence ID" value="NZ_LT607410.1"/>
</dbReference>
<keyword evidence="3" id="KW-0378">Hydrolase</keyword>
<reference evidence="3 4" key="1">
    <citation type="submission" date="2016-06" db="EMBL/GenBank/DDBJ databases">
        <authorList>
            <person name="Kjaerup R.B."/>
            <person name="Dalgaard T.S."/>
            <person name="Juul-Madsen H.R."/>
        </authorList>
    </citation>
    <scope>NUCLEOTIDE SEQUENCE [LARGE SCALE GENOMIC DNA]</scope>
    <source>
        <strain evidence="3 4">DSM 43821</strain>
    </source>
</reference>
<dbReference type="EMBL" id="LT607410">
    <property type="protein sequence ID" value="SCF34557.1"/>
    <property type="molecule type" value="Genomic_DNA"/>
</dbReference>
<name>A0A1C4ZN88_9ACTN</name>
<dbReference type="InterPro" id="IPR050261">
    <property type="entry name" value="FrsA_esterase"/>
</dbReference>
<proteinExistence type="inferred from homology"/>
<organism evidence="3 4">
    <name type="scientific">Micromonospora purpureochromogenes</name>
    <dbReference type="NCBI Taxonomy" id="47872"/>
    <lineage>
        <taxon>Bacteria</taxon>
        <taxon>Bacillati</taxon>
        <taxon>Actinomycetota</taxon>
        <taxon>Actinomycetes</taxon>
        <taxon>Micromonosporales</taxon>
        <taxon>Micromonosporaceae</taxon>
        <taxon>Micromonospora</taxon>
    </lineage>
</organism>
<sequence length="303" mass="33301">MIEYPETGPPRPLDPLLDAALGPRPARVPLDVERLESVDCGSYVREKVSYAVTADQRVSAYVCVPKGADGPLPAVFCHHQHAGQFHLSKSEVVGLAGHPDQAYARELAERGFVTIAPDAIGFEERNWSPDGRSNVCWFELSSRLVRGRTLLASCLHEVSVALDHLVSRPEVDPNRLGFIGHSYGGRTALWAPAFDHRITASVSHCGCIPYRYSLTHDTGVQAEFVLPGFAAAHDLEDVLARYGPAALLISATTDDRWSRGAEELFAHARRSLGDRVELAMYGAGHVFTAPMRERAYAFLRQRC</sequence>
<accession>A0A1C4ZN88</accession>
<dbReference type="InterPro" id="IPR029058">
    <property type="entry name" value="AB_hydrolase_fold"/>
</dbReference>
<dbReference type="InterPro" id="IPR002925">
    <property type="entry name" value="Dienelactn_hydro"/>
</dbReference>
<dbReference type="GO" id="GO:0006508">
    <property type="term" value="P:proteolysis"/>
    <property type="evidence" value="ECO:0007669"/>
    <property type="project" value="InterPro"/>
</dbReference>
<comment type="similarity">
    <text evidence="1">Belongs to the AB hydrolase superfamily.</text>
</comment>
<dbReference type="PANTHER" id="PTHR22946">
    <property type="entry name" value="DIENELACTONE HYDROLASE DOMAIN-CONTAINING PROTEIN-RELATED"/>
    <property type="match status" value="1"/>
</dbReference>
<dbReference type="Pfam" id="PF01738">
    <property type="entry name" value="DLH"/>
    <property type="match status" value="1"/>
</dbReference>
<feature type="domain" description="Dienelactone hydrolase" evidence="2">
    <location>
        <begin position="91"/>
        <end position="295"/>
    </location>
</feature>